<dbReference type="PANTHER" id="PTHR34697">
    <property type="entry name" value="PHOSPHATIDYLGLYCEROL LYSYLTRANSFERASE"/>
    <property type="match status" value="1"/>
</dbReference>
<gene>
    <name evidence="8" type="ORF">SCHPADRAFT_864052</name>
</gene>
<evidence type="ECO:0000313" key="8">
    <source>
        <dbReference type="EMBL" id="KLO20178.1"/>
    </source>
</evidence>
<keyword evidence="5" id="KW-0472">Membrane</keyword>
<dbReference type="PANTHER" id="PTHR34697:SF2">
    <property type="entry name" value="PHOSPHATIDYLGLYCEROL LYSYLTRANSFERASE"/>
    <property type="match status" value="1"/>
</dbReference>
<dbReference type="GO" id="GO:0005886">
    <property type="term" value="C:plasma membrane"/>
    <property type="evidence" value="ECO:0007669"/>
    <property type="project" value="UniProtKB-SubCell"/>
</dbReference>
<keyword evidence="2" id="KW-1003">Cell membrane</keyword>
<evidence type="ECO:0000256" key="4">
    <source>
        <dbReference type="ARBA" id="ARBA00022989"/>
    </source>
</evidence>
<keyword evidence="9" id="KW-1185">Reference proteome</keyword>
<dbReference type="EMBL" id="KQ085883">
    <property type="protein sequence ID" value="KLO20178.1"/>
    <property type="molecule type" value="Genomic_DNA"/>
</dbReference>
<keyword evidence="4" id="KW-1133">Transmembrane helix</keyword>
<sequence>MPNGSKPSPPKSNGNGTTHNEDITPLVDLIAQYGDSSNTTWIEEKFSVWRHPPTHAAVGFAQSGDYCIIWGSPLCPREYYPVVVEAFLAWVKNEKLKPIWSCANSDLERHLVKELDWRAVMCVQDDILNPSKVDPETNKEVRKHIKAAQKAGCSIVECDTAPEENVRKEIDEVIKKWKDGRKGTQVHATNVVPWDDIEHRKYFYAKDKNDKICALLFIAQVAEGWAIKDCIQMPDAPKNLTEWLITEACHTLGNEGEEYLTFGPTPAPTLQGAENMAGSTVKFLNKAYSGIEKSLLGSKRDFRRKFEVEGEPIFVCYPKHGLGRKGISALMKVLTSD</sequence>
<dbReference type="STRING" id="27342.A0A0H2SEM4"/>
<dbReference type="GO" id="GO:0016755">
    <property type="term" value="F:aminoacyltransferase activity"/>
    <property type="evidence" value="ECO:0007669"/>
    <property type="project" value="TreeGrafter"/>
</dbReference>
<evidence type="ECO:0000256" key="2">
    <source>
        <dbReference type="ARBA" id="ARBA00022475"/>
    </source>
</evidence>
<comment type="subcellular location">
    <subcellularLocation>
        <location evidence="1">Cell membrane</location>
        <topology evidence="1">Multi-pass membrane protein</topology>
    </subcellularLocation>
</comment>
<dbReference type="AlphaFoldDB" id="A0A0H2SEM4"/>
<dbReference type="Pfam" id="PF09924">
    <property type="entry name" value="LPG_synthase_C"/>
    <property type="match status" value="1"/>
</dbReference>
<dbReference type="OrthoDB" id="372395at2759"/>
<organism evidence="8 9">
    <name type="scientific">Schizopora paradoxa</name>
    <dbReference type="NCBI Taxonomy" id="27342"/>
    <lineage>
        <taxon>Eukaryota</taxon>
        <taxon>Fungi</taxon>
        <taxon>Dikarya</taxon>
        <taxon>Basidiomycota</taxon>
        <taxon>Agaricomycotina</taxon>
        <taxon>Agaricomycetes</taxon>
        <taxon>Hymenochaetales</taxon>
        <taxon>Schizoporaceae</taxon>
        <taxon>Schizopora</taxon>
    </lineage>
</organism>
<dbReference type="InParanoid" id="A0A0H2SEM4"/>
<feature type="region of interest" description="Disordered" evidence="6">
    <location>
        <begin position="1"/>
        <end position="21"/>
    </location>
</feature>
<protein>
    <recommendedName>
        <fullName evidence="7">Phosphatidylglycerol lysyltransferase C-terminal domain-containing protein</fullName>
    </recommendedName>
</protein>
<keyword evidence="3" id="KW-0812">Transmembrane</keyword>
<evidence type="ECO:0000256" key="3">
    <source>
        <dbReference type="ARBA" id="ARBA00022692"/>
    </source>
</evidence>
<feature type="compositionally biased region" description="Low complexity" evidence="6">
    <location>
        <begin position="1"/>
        <end position="16"/>
    </location>
</feature>
<evidence type="ECO:0000259" key="7">
    <source>
        <dbReference type="Pfam" id="PF09924"/>
    </source>
</evidence>
<proteinExistence type="predicted"/>
<evidence type="ECO:0000313" key="9">
    <source>
        <dbReference type="Proteomes" id="UP000053477"/>
    </source>
</evidence>
<dbReference type="InterPro" id="IPR024320">
    <property type="entry name" value="LPG_synthase_C"/>
</dbReference>
<feature type="domain" description="Phosphatidylglycerol lysyltransferase C-terminal" evidence="7">
    <location>
        <begin position="30"/>
        <end position="317"/>
    </location>
</feature>
<dbReference type="Proteomes" id="UP000053477">
    <property type="component" value="Unassembled WGS sequence"/>
</dbReference>
<reference evidence="8 9" key="1">
    <citation type="submission" date="2015-04" db="EMBL/GenBank/DDBJ databases">
        <title>Complete genome sequence of Schizopora paradoxa KUC8140, a cosmopolitan wood degrader in East Asia.</title>
        <authorList>
            <consortium name="DOE Joint Genome Institute"/>
            <person name="Min B."/>
            <person name="Park H."/>
            <person name="Jang Y."/>
            <person name="Kim J.-J."/>
            <person name="Kim K.H."/>
            <person name="Pangilinan J."/>
            <person name="Lipzen A."/>
            <person name="Riley R."/>
            <person name="Grigoriev I.V."/>
            <person name="Spatafora J.W."/>
            <person name="Choi I.-G."/>
        </authorList>
    </citation>
    <scope>NUCLEOTIDE SEQUENCE [LARGE SCALE GENOMIC DNA]</scope>
    <source>
        <strain evidence="8 9">KUC8140</strain>
    </source>
</reference>
<accession>A0A0H2SEM4</accession>
<evidence type="ECO:0000256" key="5">
    <source>
        <dbReference type="ARBA" id="ARBA00023136"/>
    </source>
</evidence>
<dbReference type="GO" id="GO:0055091">
    <property type="term" value="P:phospholipid homeostasis"/>
    <property type="evidence" value="ECO:0007669"/>
    <property type="project" value="TreeGrafter"/>
</dbReference>
<name>A0A0H2SEM4_9AGAM</name>
<dbReference type="InterPro" id="IPR051211">
    <property type="entry name" value="PG_lysyltransferase"/>
</dbReference>
<evidence type="ECO:0000256" key="6">
    <source>
        <dbReference type="SAM" id="MobiDB-lite"/>
    </source>
</evidence>
<evidence type="ECO:0000256" key="1">
    <source>
        <dbReference type="ARBA" id="ARBA00004651"/>
    </source>
</evidence>